<dbReference type="Proteomes" id="UP000635245">
    <property type="component" value="Unassembled WGS sequence"/>
</dbReference>
<dbReference type="AlphaFoldDB" id="A0A934V7J7"/>
<dbReference type="EMBL" id="JAENJH010000005">
    <property type="protein sequence ID" value="MBK1786808.1"/>
    <property type="molecule type" value="Genomic_DNA"/>
</dbReference>
<accession>A0A934V7J7</accession>
<organism evidence="1 2">
    <name type="scientific">Prauserella cavernicola</name>
    <dbReference type="NCBI Taxonomy" id="2800127"/>
    <lineage>
        <taxon>Bacteria</taxon>
        <taxon>Bacillati</taxon>
        <taxon>Actinomycetota</taxon>
        <taxon>Actinomycetes</taxon>
        <taxon>Pseudonocardiales</taxon>
        <taxon>Pseudonocardiaceae</taxon>
        <taxon>Prauserella</taxon>
    </lineage>
</organism>
<proteinExistence type="predicted"/>
<evidence type="ECO:0000313" key="2">
    <source>
        <dbReference type="Proteomes" id="UP000635245"/>
    </source>
</evidence>
<keyword evidence="2" id="KW-1185">Reference proteome</keyword>
<gene>
    <name evidence="1" type="ORF">JHE00_20985</name>
</gene>
<protein>
    <recommendedName>
        <fullName evidence="3">DUF1795 domain-containing protein</fullName>
    </recommendedName>
</protein>
<sequence>MSTVSTLPVPIEFSLPDGWRSVPPKEVNAEGAAFVAVHPASSKGFTANITITGDVRSADEPLTRAADQALDDLRAGASDVELGKRNEVGTDDNPGLTQAVRLSIPYEGKQLYLVQLQAFIGMADTGDPSRRAVTQVVLSALPEQFDQLVGDFQDFLSTVRPEGA</sequence>
<evidence type="ECO:0008006" key="3">
    <source>
        <dbReference type="Google" id="ProtNLM"/>
    </source>
</evidence>
<reference evidence="1" key="1">
    <citation type="submission" date="2020-12" db="EMBL/GenBank/DDBJ databases">
        <title>Prauserella sp. ASG 168, a novel actinomycete isolated from cave rock.</title>
        <authorList>
            <person name="Suriyachadkun C."/>
        </authorList>
    </citation>
    <scope>NUCLEOTIDE SEQUENCE</scope>
    <source>
        <strain evidence="1">ASG 168</strain>
    </source>
</reference>
<dbReference type="Gene3D" id="3.40.1000.10">
    <property type="entry name" value="Mog1/PsbP, alpha/beta/alpha sandwich"/>
    <property type="match status" value="1"/>
</dbReference>
<evidence type="ECO:0000313" key="1">
    <source>
        <dbReference type="EMBL" id="MBK1786808.1"/>
    </source>
</evidence>
<comment type="caution">
    <text evidence="1">The sequence shown here is derived from an EMBL/GenBank/DDBJ whole genome shotgun (WGS) entry which is preliminary data.</text>
</comment>
<name>A0A934V7J7_9PSEU</name>